<dbReference type="InterPro" id="IPR011322">
    <property type="entry name" value="N-reg_PII-like_a/b"/>
</dbReference>
<organism evidence="2 3">
    <name type="scientific">Sphingomonas spermidinifaciens</name>
    <dbReference type="NCBI Taxonomy" id="1141889"/>
    <lineage>
        <taxon>Bacteria</taxon>
        <taxon>Pseudomonadati</taxon>
        <taxon>Pseudomonadota</taxon>
        <taxon>Alphaproteobacteria</taxon>
        <taxon>Sphingomonadales</taxon>
        <taxon>Sphingomonadaceae</taxon>
        <taxon>Sphingomonas</taxon>
    </lineage>
</organism>
<dbReference type="OrthoDB" id="9795599at2"/>
<evidence type="ECO:0000256" key="1">
    <source>
        <dbReference type="ARBA" id="ARBA00010554"/>
    </source>
</evidence>
<name>A0A2A4B803_9SPHN</name>
<dbReference type="InterPro" id="IPR015867">
    <property type="entry name" value="N-reg_PII/ATP_PRibTrfase_C"/>
</dbReference>
<dbReference type="Pfam" id="PF02641">
    <property type="entry name" value="DUF190"/>
    <property type="match status" value="1"/>
</dbReference>
<dbReference type="PANTHER" id="PTHR35983:SF1">
    <property type="entry name" value="UPF0166 PROTEIN TM_0021"/>
    <property type="match status" value="1"/>
</dbReference>
<keyword evidence="3" id="KW-1185">Reference proteome</keyword>
<comment type="caution">
    <text evidence="2">The sequence shown here is derived from an EMBL/GenBank/DDBJ whole genome shotgun (WGS) entry which is preliminary data.</text>
</comment>
<proteinExistence type="inferred from homology"/>
<dbReference type="AlphaFoldDB" id="A0A2A4B803"/>
<sequence length="113" mass="12644">MTMMKLLRVYTDENAYFGDRKVFELIAERARDARLSGATVIEAMIGIGRSAHTHRRHILENDRSVVIEIVDDDTRLRAFITSLRDLKGVGLMTLEAVEIVVLNADADAGDDGR</sequence>
<dbReference type="InterPro" id="IPR003793">
    <property type="entry name" value="UPF0166"/>
</dbReference>
<protein>
    <submittedName>
        <fullName evidence="2">Uncharacterized protein</fullName>
    </submittedName>
</protein>
<evidence type="ECO:0000313" key="3">
    <source>
        <dbReference type="Proteomes" id="UP000218366"/>
    </source>
</evidence>
<dbReference type="SUPFAM" id="SSF54913">
    <property type="entry name" value="GlnB-like"/>
    <property type="match status" value="1"/>
</dbReference>
<evidence type="ECO:0000313" key="2">
    <source>
        <dbReference type="EMBL" id="PCD03776.1"/>
    </source>
</evidence>
<accession>A0A2A4B803</accession>
<dbReference type="Proteomes" id="UP000218366">
    <property type="component" value="Unassembled WGS sequence"/>
</dbReference>
<dbReference type="EMBL" id="NWMW01000001">
    <property type="protein sequence ID" value="PCD03776.1"/>
    <property type="molecule type" value="Genomic_DNA"/>
</dbReference>
<comment type="similarity">
    <text evidence="1">Belongs to the UPF0166 family.</text>
</comment>
<dbReference type="PANTHER" id="PTHR35983">
    <property type="entry name" value="UPF0166 PROTEIN TM_0021"/>
    <property type="match status" value="1"/>
</dbReference>
<dbReference type="RefSeq" id="WP_096342180.1">
    <property type="nucleotide sequence ID" value="NZ_NWMW01000001.1"/>
</dbReference>
<gene>
    <name evidence="2" type="ORF">COC42_05375</name>
</gene>
<dbReference type="Gene3D" id="3.30.70.120">
    <property type="match status" value="1"/>
</dbReference>
<reference evidence="2 3" key="1">
    <citation type="submission" date="2017-09" db="EMBL/GenBank/DDBJ databases">
        <title>Sphingomonas spermidinifaciens 9NM-10, whole genome shotgun sequence.</title>
        <authorList>
            <person name="Feng G."/>
            <person name="Zhu H."/>
        </authorList>
    </citation>
    <scope>NUCLEOTIDE SEQUENCE [LARGE SCALE GENOMIC DNA]</scope>
    <source>
        <strain evidence="2 3">9NM-10</strain>
    </source>
</reference>